<evidence type="ECO:0000313" key="2">
    <source>
        <dbReference type="EMBL" id="GAA2366074.1"/>
    </source>
</evidence>
<keyword evidence="1" id="KW-0812">Transmembrane</keyword>
<proteinExistence type="predicted"/>
<dbReference type="Proteomes" id="UP001501444">
    <property type="component" value="Unassembled WGS sequence"/>
</dbReference>
<gene>
    <name evidence="2" type="ORF">GCM10010170_064890</name>
</gene>
<protein>
    <recommendedName>
        <fullName evidence="4">Integral membrane protein</fullName>
    </recommendedName>
</protein>
<evidence type="ECO:0000256" key="1">
    <source>
        <dbReference type="SAM" id="Phobius"/>
    </source>
</evidence>
<name>A0ABN3H0T5_9ACTN</name>
<keyword evidence="1" id="KW-0472">Membrane</keyword>
<keyword evidence="1" id="KW-1133">Transmembrane helix</keyword>
<evidence type="ECO:0008006" key="4">
    <source>
        <dbReference type="Google" id="ProtNLM"/>
    </source>
</evidence>
<accession>A0ABN3H0T5</accession>
<feature type="transmembrane region" description="Helical" evidence="1">
    <location>
        <begin position="7"/>
        <end position="31"/>
    </location>
</feature>
<organism evidence="2 3">
    <name type="scientific">Dactylosporangium salmoneum</name>
    <dbReference type="NCBI Taxonomy" id="53361"/>
    <lineage>
        <taxon>Bacteria</taxon>
        <taxon>Bacillati</taxon>
        <taxon>Actinomycetota</taxon>
        <taxon>Actinomycetes</taxon>
        <taxon>Micromonosporales</taxon>
        <taxon>Micromonosporaceae</taxon>
        <taxon>Dactylosporangium</taxon>
    </lineage>
</organism>
<keyword evidence="3" id="KW-1185">Reference proteome</keyword>
<comment type="caution">
    <text evidence="2">The sequence shown here is derived from an EMBL/GenBank/DDBJ whole genome shotgun (WGS) entry which is preliminary data.</text>
</comment>
<sequence>MGAMRKSAVVGGLVLGLLVMGIGVLGLVPLVPGLGTPGRVTTTDCGTLPKHGPTCWGEFTPDGGGPPRAVSIDDVDEDDATVSARMYPWAPDQAFRTPPGVRAVIGSIPLTVIGGTLLAITIGRLVRDRRRRAPAEPGR</sequence>
<evidence type="ECO:0000313" key="3">
    <source>
        <dbReference type="Proteomes" id="UP001501444"/>
    </source>
</evidence>
<reference evidence="2 3" key="1">
    <citation type="journal article" date="2019" name="Int. J. Syst. Evol. Microbiol.">
        <title>The Global Catalogue of Microorganisms (GCM) 10K type strain sequencing project: providing services to taxonomists for standard genome sequencing and annotation.</title>
        <authorList>
            <consortium name="The Broad Institute Genomics Platform"/>
            <consortium name="The Broad Institute Genome Sequencing Center for Infectious Disease"/>
            <person name="Wu L."/>
            <person name="Ma J."/>
        </authorList>
    </citation>
    <scope>NUCLEOTIDE SEQUENCE [LARGE SCALE GENOMIC DNA]</scope>
    <source>
        <strain evidence="2 3">JCM 3272</strain>
    </source>
</reference>
<dbReference type="EMBL" id="BAAARV010000063">
    <property type="protein sequence ID" value="GAA2366074.1"/>
    <property type="molecule type" value="Genomic_DNA"/>
</dbReference>
<feature type="transmembrane region" description="Helical" evidence="1">
    <location>
        <begin position="103"/>
        <end position="122"/>
    </location>
</feature>